<dbReference type="SUPFAM" id="SSF51695">
    <property type="entry name" value="PLC-like phosphodiesterases"/>
    <property type="match status" value="1"/>
</dbReference>
<feature type="domain" description="GP-PDE" evidence="1">
    <location>
        <begin position="14"/>
        <end position="251"/>
    </location>
</feature>
<dbReference type="PROSITE" id="PS51704">
    <property type="entry name" value="GP_PDE"/>
    <property type="match status" value="1"/>
</dbReference>
<evidence type="ECO:0000313" key="2">
    <source>
        <dbReference type="EMBL" id="EPZ16997.1"/>
    </source>
</evidence>
<dbReference type="Gene3D" id="3.20.20.190">
    <property type="entry name" value="Phosphatidylinositol (PI) phosphodiesterase"/>
    <property type="match status" value="1"/>
</dbReference>
<dbReference type="AlphaFoldDB" id="S9ZTX9"/>
<dbReference type="EMBL" id="ATJV01000013">
    <property type="protein sequence ID" value="EPZ16997.1"/>
    <property type="molecule type" value="Genomic_DNA"/>
</dbReference>
<name>S9ZTX9_9RHOO</name>
<dbReference type="RefSeq" id="WP_021247925.1">
    <property type="nucleotide sequence ID" value="NZ_ATJV01000013.1"/>
</dbReference>
<gene>
    <name evidence="2" type="ORF">M622_09705</name>
</gene>
<dbReference type="eggNOG" id="COG0584">
    <property type="taxonomic scope" value="Bacteria"/>
</dbReference>
<dbReference type="GO" id="GO:0006629">
    <property type="term" value="P:lipid metabolic process"/>
    <property type="evidence" value="ECO:0007669"/>
    <property type="project" value="InterPro"/>
</dbReference>
<dbReference type="Pfam" id="PF03009">
    <property type="entry name" value="GDPD"/>
    <property type="match status" value="1"/>
</dbReference>
<sequence length="251" mass="26965">MDKAIDWPGPWPYPLWIAHRGAGRLAPENTLAAFRLGHAYGYRMFECDVRLSADGLPFLLHDDDLERTTSGHGPAVALEWSALAQLDAGSWHSARYFAEPLASLSEVVRFCHEADCALNVELKSAPGIERETGLIVAETLAREWRGALPPLLSSFSSAALEGARTAAAWLPRALLVEQVDTGCVQAALALGCVAMVVEHGQIEPQLAATMSAAGLVLLSYTVNDELEVQRLLGLGVQGLITDRVDGFKPGP</sequence>
<dbReference type="STRING" id="1348657.M622_09705"/>
<reference evidence="2 3" key="1">
    <citation type="submission" date="2013-06" db="EMBL/GenBank/DDBJ databases">
        <title>Draft genome sequence of Thauera terpenica.</title>
        <authorList>
            <person name="Liu B."/>
            <person name="Frostegard A.H."/>
            <person name="Shapleigh J.P."/>
        </authorList>
    </citation>
    <scope>NUCLEOTIDE SEQUENCE [LARGE SCALE GENOMIC DNA]</scope>
    <source>
        <strain evidence="2 3">58Eu</strain>
    </source>
</reference>
<dbReference type="Proteomes" id="UP000015455">
    <property type="component" value="Unassembled WGS sequence"/>
</dbReference>
<dbReference type="PATRIC" id="fig|1348657.5.peg.473"/>
<dbReference type="NCBIfam" id="NF006989">
    <property type="entry name" value="PRK09454.1"/>
    <property type="match status" value="1"/>
</dbReference>
<organism evidence="2 3">
    <name type="scientific">Thauera terpenica 58Eu</name>
    <dbReference type="NCBI Taxonomy" id="1348657"/>
    <lineage>
        <taxon>Bacteria</taxon>
        <taxon>Pseudomonadati</taxon>
        <taxon>Pseudomonadota</taxon>
        <taxon>Betaproteobacteria</taxon>
        <taxon>Rhodocyclales</taxon>
        <taxon>Zoogloeaceae</taxon>
        <taxon>Thauera</taxon>
    </lineage>
</organism>
<dbReference type="GO" id="GO:0008081">
    <property type="term" value="F:phosphoric diester hydrolase activity"/>
    <property type="evidence" value="ECO:0007669"/>
    <property type="project" value="InterPro"/>
</dbReference>
<protein>
    <recommendedName>
        <fullName evidence="1">GP-PDE domain-containing protein</fullName>
    </recommendedName>
</protein>
<evidence type="ECO:0000313" key="3">
    <source>
        <dbReference type="Proteomes" id="UP000015455"/>
    </source>
</evidence>
<dbReference type="OrthoDB" id="9795622at2"/>
<evidence type="ECO:0000259" key="1">
    <source>
        <dbReference type="PROSITE" id="PS51704"/>
    </source>
</evidence>
<dbReference type="PANTHER" id="PTHR46211">
    <property type="entry name" value="GLYCEROPHOSPHORYL DIESTER PHOSPHODIESTERASE"/>
    <property type="match status" value="1"/>
</dbReference>
<dbReference type="InterPro" id="IPR017946">
    <property type="entry name" value="PLC-like_Pdiesterase_TIM-brl"/>
</dbReference>
<keyword evidence="3" id="KW-1185">Reference proteome</keyword>
<accession>S9ZTX9</accession>
<proteinExistence type="predicted"/>
<dbReference type="PANTHER" id="PTHR46211:SF1">
    <property type="entry name" value="GLYCEROPHOSPHODIESTER PHOSPHODIESTERASE, CYTOPLASMIC"/>
    <property type="match status" value="1"/>
</dbReference>
<comment type="caution">
    <text evidence="2">The sequence shown here is derived from an EMBL/GenBank/DDBJ whole genome shotgun (WGS) entry which is preliminary data.</text>
</comment>
<dbReference type="InterPro" id="IPR030395">
    <property type="entry name" value="GP_PDE_dom"/>
</dbReference>